<gene>
    <name evidence="2" type="ORF">H8S59_08735</name>
</gene>
<dbReference type="InterPro" id="IPR037883">
    <property type="entry name" value="Knr4/Smi1-like_sf"/>
</dbReference>
<accession>A0ABR7AY44</accession>
<sequence length="195" mass="21616">MVNFTEKSPPANADEVDSTCKELGVSSRHWLRPFWSECNGAMIADRILIYATDQITERNKTYEADKNFPNHVLIGDDSGGKLILIPKEGSKQFYFLDSGDPFIENAEIFESIEKLAEHVISDESVGSELGDIVSVAEIKPQASDVLGVKRDLGLDCSITALAKKLGSKGVIILENVNPIKYKAALRQHEKFIRFS</sequence>
<dbReference type="Pfam" id="PF09346">
    <property type="entry name" value="SMI1_KNR4"/>
    <property type="match status" value="1"/>
</dbReference>
<reference evidence="2 3" key="1">
    <citation type="submission" date="2020-08" db="EMBL/GenBank/DDBJ databases">
        <title>Putative novel bacterial strains isolated from necrotic wheat leaf tissues caused by Xanthomonas translucens.</title>
        <authorList>
            <person name="Tambong J.T."/>
        </authorList>
    </citation>
    <scope>NUCLEOTIDE SEQUENCE [LARGE SCALE GENOMIC DNA]</scope>
    <source>
        <strain evidence="2 3">DOAB 1069</strain>
    </source>
</reference>
<organism evidence="2 3">
    <name type="scientific">Pseudomonas folii</name>
    <dbReference type="NCBI Taxonomy" id="2762593"/>
    <lineage>
        <taxon>Bacteria</taxon>
        <taxon>Pseudomonadati</taxon>
        <taxon>Pseudomonadota</taxon>
        <taxon>Gammaproteobacteria</taxon>
        <taxon>Pseudomonadales</taxon>
        <taxon>Pseudomonadaceae</taxon>
        <taxon>Pseudomonas</taxon>
    </lineage>
</organism>
<dbReference type="Gene3D" id="3.40.1580.10">
    <property type="entry name" value="SMI1/KNR4-like"/>
    <property type="match status" value="1"/>
</dbReference>
<proteinExistence type="predicted"/>
<keyword evidence="3" id="KW-1185">Reference proteome</keyword>
<protein>
    <submittedName>
        <fullName evidence="2">SMI1/KNR4 family protein</fullName>
    </submittedName>
</protein>
<dbReference type="InterPro" id="IPR018958">
    <property type="entry name" value="Knr4/Smi1-like_dom"/>
</dbReference>
<dbReference type="Proteomes" id="UP000651852">
    <property type="component" value="Unassembled WGS sequence"/>
</dbReference>
<comment type="caution">
    <text evidence="2">The sequence shown here is derived from an EMBL/GenBank/DDBJ whole genome shotgun (WGS) entry which is preliminary data.</text>
</comment>
<dbReference type="EMBL" id="JACONW010000029">
    <property type="protein sequence ID" value="MBC3949851.1"/>
    <property type="molecule type" value="Genomic_DNA"/>
</dbReference>
<evidence type="ECO:0000259" key="1">
    <source>
        <dbReference type="Pfam" id="PF09346"/>
    </source>
</evidence>
<name>A0ABR7AY44_9PSED</name>
<evidence type="ECO:0000313" key="3">
    <source>
        <dbReference type="Proteomes" id="UP000651852"/>
    </source>
</evidence>
<evidence type="ECO:0000313" key="2">
    <source>
        <dbReference type="EMBL" id="MBC3949851.1"/>
    </source>
</evidence>
<feature type="domain" description="Knr4/Smi1-like" evidence="1">
    <location>
        <begin position="10"/>
        <end position="112"/>
    </location>
</feature>